<evidence type="ECO:0000256" key="10">
    <source>
        <dbReference type="ARBA" id="ARBA00023180"/>
    </source>
</evidence>
<organism evidence="19 20">
    <name type="scientific">Rhodocollybia butyracea</name>
    <dbReference type="NCBI Taxonomy" id="206335"/>
    <lineage>
        <taxon>Eukaryota</taxon>
        <taxon>Fungi</taxon>
        <taxon>Dikarya</taxon>
        <taxon>Basidiomycota</taxon>
        <taxon>Agaricomycotina</taxon>
        <taxon>Agaricomycetes</taxon>
        <taxon>Agaricomycetidae</taxon>
        <taxon>Agaricales</taxon>
        <taxon>Marasmiineae</taxon>
        <taxon>Omphalotaceae</taxon>
        <taxon>Rhodocollybia</taxon>
    </lineage>
</organism>
<dbReference type="Pfam" id="PF15901">
    <property type="entry name" value="Sortilin_C"/>
    <property type="match status" value="2"/>
</dbReference>
<dbReference type="SMART" id="SM00602">
    <property type="entry name" value="VPS10"/>
    <property type="match status" value="2"/>
</dbReference>
<evidence type="ECO:0000256" key="15">
    <source>
        <dbReference type="ARBA" id="ARBA00046293"/>
    </source>
</evidence>
<evidence type="ECO:0000313" key="20">
    <source>
        <dbReference type="Proteomes" id="UP000772434"/>
    </source>
</evidence>
<dbReference type="GO" id="GO:0005829">
    <property type="term" value="C:cytosol"/>
    <property type="evidence" value="ECO:0007669"/>
    <property type="project" value="GOC"/>
</dbReference>
<dbReference type="SUPFAM" id="SSF110296">
    <property type="entry name" value="Oligoxyloglucan reducing end-specific cellobiohydrolase"/>
    <property type="match status" value="2"/>
</dbReference>
<dbReference type="PANTHER" id="PTHR12106">
    <property type="entry name" value="SORTILIN RELATED"/>
    <property type="match status" value="1"/>
</dbReference>
<feature type="domain" description="VPS10" evidence="18">
    <location>
        <begin position="49"/>
        <end position="691"/>
    </location>
</feature>
<keyword evidence="9" id="KW-0675">Receptor</keyword>
<dbReference type="GO" id="GO:0006895">
    <property type="term" value="P:Golgi to endosome transport"/>
    <property type="evidence" value="ECO:0007669"/>
    <property type="project" value="TreeGrafter"/>
</dbReference>
<keyword evidence="8 16" id="KW-0472">Membrane</keyword>
<dbReference type="InterPro" id="IPR050310">
    <property type="entry name" value="VPS10-sortilin"/>
</dbReference>
<protein>
    <recommendedName>
        <fullName evidence="2">Vacuolar protein sorting/targeting protein 10</fullName>
    </recommendedName>
    <alternativeName>
        <fullName evidence="13">Carboxypeptidase Y receptor</fullName>
    </alternativeName>
    <alternativeName>
        <fullName evidence="12 14">Sortilin VPS10</fullName>
    </alternativeName>
</protein>
<keyword evidence="3 16" id="KW-0812">Transmembrane</keyword>
<comment type="caution">
    <text evidence="19">The sequence shown here is derived from an EMBL/GenBank/DDBJ whole genome shotgun (WGS) entry which is preliminary data.</text>
</comment>
<dbReference type="InterPro" id="IPR015943">
    <property type="entry name" value="WD40/YVTN_repeat-like_dom_sf"/>
</dbReference>
<dbReference type="GO" id="GO:0006896">
    <property type="term" value="P:Golgi to vacuole transport"/>
    <property type="evidence" value="ECO:0007669"/>
    <property type="project" value="TreeGrafter"/>
</dbReference>
<proteinExistence type="predicted"/>
<keyword evidence="4 17" id="KW-0732">Signal</keyword>
<evidence type="ECO:0000256" key="3">
    <source>
        <dbReference type="ARBA" id="ARBA00022692"/>
    </source>
</evidence>
<dbReference type="OrthoDB" id="443634at2759"/>
<keyword evidence="5" id="KW-0677">Repeat</keyword>
<accession>A0A9P5PWM3</accession>
<name>A0A9P5PWM3_9AGAR</name>
<evidence type="ECO:0000256" key="2">
    <source>
        <dbReference type="ARBA" id="ARBA00015369"/>
    </source>
</evidence>
<feature type="signal peptide" evidence="17">
    <location>
        <begin position="1"/>
        <end position="24"/>
    </location>
</feature>
<evidence type="ECO:0000256" key="12">
    <source>
        <dbReference type="ARBA" id="ARBA00031250"/>
    </source>
</evidence>
<keyword evidence="20" id="KW-1185">Reference proteome</keyword>
<dbReference type="CDD" id="cd15482">
    <property type="entry name" value="Sialidase_non-viral"/>
    <property type="match status" value="1"/>
</dbReference>
<dbReference type="FunFam" id="3.30.60.270:FF:000005">
    <property type="entry name" value="Sortilin"/>
    <property type="match status" value="1"/>
</dbReference>
<comment type="function">
    <text evidence="11">Functions as a sorting receptor in the Golgi compartment required for the intracellular sorting and delivery of soluble vacuolar proteins, like carboxypeptidase Y (CPY) and proteinase A. Executes multiple rounds of sorting by cycling between the late Golgi and a prevacuolar endosome-like compartment.</text>
</comment>
<keyword evidence="7" id="KW-0333">Golgi apparatus</keyword>
<evidence type="ECO:0000256" key="5">
    <source>
        <dbReference type="ARBA" id="ARBA00022737"/>
    </source>
</evidence>
<evidence type="ECO:0000256" key="8">
    <source>
        <dbReference type="ARBA" id="ARBA00023136"/>
    </source>
</evidence>
<feature type="chain" id="PRO_5040137596" description="Vacuolar protein sorting/targeting protein 10" evidence="17">
    <location>
        <begin position="25"/>
        <end position="1461"/>
    </location>
</feature>
<feature type="transmembrane region" description="Helical" evidence="16">
    <location>
        <begin position="1353"/>
        <end position="1374"/>
    </location>
</feature>
<evidence type="ECO:0000256" key="7">
    <source>
        <dbReference type="ARBA" id="ARBA00023034"/>
    </source>
</evidence>
<dbReference type="PANTHER" id="PTHR12106:SF27">
    <property type="entry name" value="SORTILIN-RELATED RECEPTOR"/>
    <property type="match status" value="1"/>
</dbReference>
<evidence type="ECO:0000256" key="4">
    <source>
        <dbReference type="ARBA" id="ARBA00022729"/>
    </source>
</evidence>
<dbReference type="EMBL" id="JADNRY010000051">
    <property type="protein sequence ID" value="KAF9069415.1"/>
    <property type="molecule type" value="Genomic_DNA"/>
</dbReference>
<evidence type="ECO:0000256" key="9">
    <source>
        <dbReference type="ARBA" id="ARBA00023170"/>
    </source>
</evidence>
<sequence length="1461" mass="163894">MILRPQAATLWLSLLAFLVTFVVSQDPTHEITSFENLPAKLVFLEDTTTAFYHDVQNGVVYVSQDEGKSWSAANGIPTGEAAMIIEHPVDTRYAFVLTRETTHYRTEDRGKTWRAFNMPLKPSLGSRPLSFHSDPKKYGYILYQGIACEPLGWASLCHDETYYTKEAFSDEPRLLLSQTSRCQFAHSTPDFKHSAHDDLIYCVAFETESSGGMHAFSSSRLFYSTDFFEHENKVEDLGLGKNSRGIFAFAIVAKYAIVALRDLSSSDGSMLLYVSLDTVTWAKAQFPHASSAHLRENAYTIVESSTHSLGVDVVLQDRGAIGTLFLSNSNGTFFVESLKDTNRNEYGFVDFEKLYGVDGVGIANVVANADEVEGRGAPKMLKSLITFDDGSSWSPLKAPSTDSNGNRIQCNPEDADCTLHLWSVTNPHNFGRIFSSPAPGFVMGVGSIGKTLRPYDECSTFISHDAGVNWRMVHSTPHKYEFGDSGSVIIAVNDEESVDSIIYSLDNGENWKTYNLGVSLQARALSTAPDSTSQKFVLVGQVARKDQTDRIGRYVVVFLDFAGIRSRQCVESDFERWNARTGESECLMGHKQWYRRRKSTADCYVGNKFTDPEEHEENCECSDIDYECDFNFVRDGDNCVPVGPEPVPAGVCTQPSQKYQGSSGWRKIPGNTCFGGGKDKTVEKSCEKAQPKEGEIVHQTFEFSSPIVQHAYFRKHLTILVRLHDGTVWQSSNEGYTWAQPVPDEKFLAFYHHTHDPDRAYLITGGTTFYATTDGGRAWHDRPAPFPPNTFRAQVLRFHPNADRLIWVGNKQCNMGLFEDCHAVAYYSTDNGRNWKGIDEYVVNCAWALDTKLDADPTEIICESYQKKEGDQRFFDQDNPLELIEGQSFYSKKKTLFNQVVGFTKFSEFLVVAELTSSGRALELQVSLDGVHFATGMFPPQMRPETHAYTVLESSTGSLFIHMTMSEPPSPYWGTILKSNSNGTYFVVAQANVNRDDRGFVDFEKIIGLDGIALINVVLNPYEAALSGRKALGSRITHNDGSTWKPLTPPTVDSQGNKYDCDTTACALHVHGYTERRDPRATYSSPSTVGLIMAVGNVGESLAAYTDSDTFLSRDAGFTWQEVHKDAHLWEFGDSGSILIMANDEVPTDHVLFSTNEGMNWREYKFTNDKIRVHNIVTVPSDTSRRFILLGQYPSRQGESVAVHIDFSQLTTRQCVLKVEDPVHDDFEMWSPSQDRNERCLFGRQTVYHRRLRDANCFVGDQTREEEKVESNCQCSAVDFECEFNYMRDEDNKCILAPGTNPLPNDETCAGGEEYWYERTAYRKISYSSCEGGDRPDRGNEHPCPGFKHHSGYFWWFVILLSFALAGLVGLYFYRRSGIARGNIRLPTEIRPGPTYGGETGIVATLASVPWFLVGLAGIAWEYVASNVESISNAYRSRRGYRNLPIDEDAQILRFEDEEGA</sequence>
<evidence type="ECO:0000256" key="13">
    <source>
        <dbReference type="ARBA" id="ARBA00031354"/>
    </source>
</evidence>
<dbReference type="Gene3D" id="2.130.10.10">
    <property type="entry name" value="YVTN repeat-like/Quinoprotein amine dehydrogenase"/>
    <property type="match status" value="3"/>
</dbReference>
<dbReference type="InterPro" id="IPR006581">
    <property type="entry name" value="VPS10"/>
</dbReference>
<evidence type="ECO:0000313" key="19">
    <source>
        <dbReference type="EMBL" id="KAF9069415.1"/>
    </source>
</evidence>
<evidence type="ECO:0000259" key="18">
    <source>
        <dbReference type="SMART" id="SM00602"/>
    </source>
</evidence>
<dbReference type="Gene3D" id="2.10.70.80">
    <property type="match status" value="2"/>
</dbReference>
<dbReference type="Pfam" id="PF15902">
    <property type="entry name" value="Sortilin-Vps10"/>
    <property type="match status" value="2"/>
</dbReference>
<keyword evidence="6 16" id="KW-1133">Transmembrane helix</keyword>
<dbReference type="Gene3D" id="3.30.60.270">
    <property type="match status" value="2"/>
</dbReference>
<evidence type="ECO:0000256" key="16">
    <source>
        <dbReference type="SAM" id="Phobius"/>
    </source>
</evidence>
<feature type="domain" description="VPS10" evidence="18">
    <location>
        <begin position="717"/>
        <end position="1349"/>
    </location>
</feature>
<comment type="subcellular location">
    <subcellularLocation>
        <location evidence="1">Golgi apparatus</location>
        <location evidence="1">trans-Golgi network membrane</location>
    </subcellularLocation>
    <subcellularLocation>
        <location evidence="15">Prevacuolar compartment membrane</location>
    </subcellularLocation>
</comment>
<dbReference type="GO" id="GO:0005794">
    <property type="term" value="C:Golgi apparatus"/>
    <property type="evidence" value="ECO:0007669"/>
    <property type="project" value="UniProtKB-SubCell"/>
</dbReference>
<evidence type="ECO:0000256" key="11">
    <source>
        <dbReference type="ARBA" id="ARBA00025569"/>
    </source>
</evidence>
<evidence type="ECO:0000256" key="6">
    <source>
        <dbReference type="ARBA" id="ARBA00022989"/>
    </source>
</evidence>
<evidence type="ECO:0000256" key="14">
    <source>
        <dbReference type="ARBA" id="ARBA00031902"/>
    </source>
</evidence>
<dbReference type="Proteomes" id="UP000772434">
    <property type="component" value="Unassembled WGS sequence"/>
</dbReference>
<dbReference type="InterPro" id="IPR031778">
    <property type="entry name" value="Sortilin_N"/>
</dbReference>
<dbReference type="GO" id="GO:0016020">
    <property type="term" value="C:membrane"/>
    <property type="evidence" value="ECO:0007669"/>
    <property type="project" value="InterPro"/>
</dbReference>
<keyword evidence="10" id="KW-0325">Glycoprotein</keyword>
<evidence type="ECO:0000256" key="1">
    <source>
        <dbReference type="ARBA" id="ARBA00004198"/>
    </source>
</evidence>
<dbReference type="GO" id="GO:0006623">
    <property type="term" value="P:protein targeting to vacuole"/>
    <property type="evidence" value="ECO:0007669"/>
    <property type="project" value="TreeGrafter"/>
</dbReference>
<gene>
    <name evidence="19" type="ORF">BDP27DRAFT_1447724</name>
</gene>
<dbReference type="InterPro" id="IPR031777">
    <property type="entry name" value="Sortilin_C"/>
</dbReference>
<dbReference type="FunFam" id="2.10.70.80:FF:000001">
    <property type="entry name" value="Sortilin-related VPS10 domain-containing receptor 1"/>
    <property type="match status" value="1"/>
</dbReference>
<reference evidence="19" key="1">
    <citation type="submission" date="2020-11" db="EMBL/GenBank/DDBJ databases">
        <authorList>
            <consortium name="DOE Joint Genome Institute"/>
            <person name="Ahrendt S."/>
            <person name="Riley R."/>
            <person name="Andreopoulos W."/>
            <person name="Labutti K."/>
            <person name="Pangilinan J."/>
            <person name="Ruiz-Duenas F.J."/>
            <person name="Barrasa J.M."/>
            <person name="Sanchez-Garcia M."/>
            <person name="Camarero S."/>
            <person name="Miyauchi S."/>
            <person name="Serrano A."/>
            <person name="Linde D."/>
            <person name="Babiker R."/>
            <person name="Drula E."/>
            <person name="Ayuso-Fernandez I."/>
            <person name="Pacheco R."/>
            <person name="Padilla G."/>
            <person name="Ferreira P."/>
            <person name="Barriuso J."/>
            <person name="Kellner H."/>
            <person name="Castanera R."/>
            <person name="Alfaro M."/>
            <person name="Ramirez L."/>
            <person name="Pisabarro A.G."/>
            <person name="Kuo A."/>
            <person name="Tritt A."/>
            <person name="Lipzen A."/>
            <person name="He G."/>
            <person name="Yan M."/>
            <person name="Ng V."/>
            <person name="Cullen D."/>
            <person name="Martin F."/>
            <person name="Rosso M.-N."/>
            <person name="Henrissat B."/>
            <person name="Hibbett D."/>
            <person name="Martinez A.T."/>
            <person name="Grigoriev I.V."/>
        </authorList>
    </citation>
    <scope>NUCLEOTIDE SEQUENCE</scope>
    <source>
        <strain evidence="19">AH 40177</strain>
    </source>
</reference>
<evidence type="ECO:0000256" key="17">
    <source>
        <dbReference type="SAM" id="SignalP"/>
    </source>
</evidence>